<dbReference type="AlphaFoldDB" id="D1PKJ6"/>
<evidence type="ECO:0000259" key="2">
    <source>
        <dbReference type="Pfam" id="PF18050"/>
    </source>
</evidence>
<dbReference type="InterPro" id="IPR029000">
    <property type="entry name" value="Cyclophilin-like_dom_sf"/>
</dbReference>
<keyword evidence="1" id="KW-1133">Transmembrane helix</keyword>
<feature type="domain" description="Cyclophilin-like" evidence="2">
    <location>
        <begin position="64"/>
        <end position="171"/>
    </location>
</feature>
<dbReference type="Proteomes" id="UP000003438">
    <property type="component" value="Unassembled WGS sequence"/>
</dbReference>
<gene>
    <name evidence="3" type="ORF">SUBVAR_04872</name>
</gene>
<sequence>MKQARPLFECLVSLGIAAVLLIGWLFQRSEAVASQAVLQRKGETAAYEQMQREGDTVKVQQIEIRVGESVYTVDLYENDTAQAFAELLPLQVTMQELNGNEKYIYLQEELPAKAQAVSSIRAGDLMLYGTDCVVLFYENFSTSYRYTRIGRVATPGGLQQALGTGTAKVVFQAVTTM</sequence>
<keyword evidence="1" id="KW-0812">Transmembrane</keyword>
<protein>
    <recommendedName>
        <fullName evidence="2">Cyclophilin-like domain-containing protein</fullName>
    </recommendedName>
</protein>
<dbReference type="Pfam" id="PF18050">
    <property type="entry name" value="Cyclophil_like2"/>
    <property type="match status" value="1"/>
</dbReference>
<comment type="caution">
    <text evidence="3">The sequence shown here is derived from an EMBL/GenBank/DDBJ whole genome shotgun (WGS) entry which is preliminary data.</text>
</comment>
<dbReference type="SUPFAM" id="SSF50891">
    <property type="entry name" value="Cyclophilin-like"/>
    <property type="match status" value="1"/>
</dbReference>
<dbReference type="STRING" id="411471.SUBVAR_04872"/>
<reference evidence="3" key="1">
    <citation type="submission" date="2009-12" db="EMBL/GenBank/DDBJ databases">
        <authorList>
            <person name="Weinstock G."/>
            <person name="Sodergren E."/>
            <person name="Clifton S."/>
            <person name="Fulton L."/>
            <person name="Fulton B."/>
            <person name="Courtney L."/>
            <person name="Fronick C."/>
            <person name="Harrison M."/>
            <person name="Strong C."/>
            <person name="Farmer C."/>
            <person name="Delahaunty K."/>
            <person name="Markovic C."/>
            <person name="Hall O."/>
            <person name="Minx P."/>
            <person name="Tomlinson C."/>
            <person name="Mitreva M."/>
            <person name="Nelson J."/>
            <person name="Hou S."/>
            <person name="Wollam A."/>
            <person name="Pepin K.H."/>
            <person name="Johnson M."/>
            <person name="Bhonagiri V."/>
            <person name="Nash W.E."/>
            <person name="Warren W."/>
            <person name="Chinwalla A."/>
            <person name="Mardis E.R."/>
            <person name="Wilson R.K."/>
        </authorList>
    </citation>
    <scope>NUCLEOTIDE SEQUENCE [LARGE SCALE GENOMIC DNA]</scope>
    <source>
        <strain evidence="3">DSM 15176</strain>
    </source>
</reference>
<dbReference type="InterPro" id="IPR041183">
    <property type="entry name" value="Cyclophilin-like"/>
</dbReference>
<organism evidence="3 4">
    <name type="scientific">Subdoligranulum variabile DSM 15176</name>
    <dbReference type="NCBI Taxonomy" id="411471"/>
    <lineage>
        <taxon>Bacteria</taxon>
        <taxon>Bacillati</taxon>
        <taxon>Bacillota</taxon>
        <taxon>Clostridia</taxon>
        <taxon>Eubacteriales</taxon>
        <taxon>Oscillospiraceae</taxon>
        <taxon>Subdoligranulum</taxon>
    </lineage>
</organism>
<proteinExistence type="predicted"/>
<evidence type="ECO:0000256" key="1">
    <source>
        <dbReference type="SAM" id="Phobius"/>
    </source>
</evidence>
<feature type="transmembrane region" description="Helical" evidence="1">
    <location>
        <begin position="7"/>
        <end position="26"/>
    </location>
</feature>
<name>D1PKJ6_9FIRM</name>
<dbReference type="Gene3D" id="2.40.100.20">
    <property type="match status" value="1"/>
</dbReference>
<dbReference type="eggNOG" id="COG4925">
    <property type="taxonomic scope" value="Bacteria"/>
</dbReference>
<accession>D1PKJ6</accession>
<dbReference type="EMBL" id="ACBY02000020">
    <property type="protein sequence ID" value="EFB76504.1"/>
    <property type="molecule type" value="Genomic_DNA"/>
</dbReference>
<evidence type="ECO:0000313" key="4">
    <source>
        <dbReference type="Proteomes" id="UP000003438"/>
    </source>
</evidence>
<dbReference type="HOGENOM" id="CLU_099043_0_0_9"/>
<dbReference type="RefSeq" id="WP_007046284.1">
    <property type="nucleotide sequence ID" value="NZ_GG704769.1"/>
</dbReference>
<keyword evidence="4" id="KW-1185">Reference proteome</keyword>
<keyword evidence="1" id="KW-0472">Membrane</keyword>
<evidence type="ECO:0000313" key="3">
    <source>
        <dbReference type="EMBL" id="EFB76504.1"/>
    </source>
</evidence>